<gene>
    <name evidence="2" type="ORF">C8A00DRAFT_30565</name>
</gene>
<proteinExistence type="predicted"/>
<protein>
    <submittedName>
        <fullName evidence="2">Uncharacterized protein</fullName>
    </submittedName>
</protein>
<sequence>MCTGNLILFCCPCSVHSPSSASTAQGHCTVKSTNNGAYNWCDAYRASPNFVWGYTGGMPPNCPDGEIEYEPMHFRANRLCDECAQMGCPLVWPQRTANGRRSALEKAQRSVARAARHAASWATRKAQRKAAAAMKVPSLRVVDSREDDEAEIRAFKATAAEARAAKLDKKQGDSIVKGVIGLFNSARGKGQKEDAAAGSALAEPAAADLCDWVRELELSGAAGKKSHKRRRKHADDDDAASLKTVVSRTTIRPSSRSSKAASVKTVVSLTDRLLLQFPHLRESPAPCENTGLIDAVGKNRPGWKVDKPRRLSQRRTEEK</sequence>
<keyword evidence="3" id="KW-1185">Reference proteome</keyword>
<feature type="region of interest" description="Disordered" evidence="1">
    <location>
        <begin position="296"/>
        <end position="319"/>
    </location>
</feature>
<evidence type="ECO:0000256" key="1">
    <source>
        <dbReference type="SAM" id="MobiDB-lite"/>
    </source>
</evidence>
<dbReference type="AlphaFoldDB" id="A0AAN6VSS5"/>
<name>A0AAN6VSS5_9PEZI</name>
<evidence type="ECO:0000313" key="3">
    <source>
        <dbReference type="Proteomes" id="UP001302745"/>
    </source>
</evidence>
<feature type="region of interest" description="Disordered" evidence="1">
    <location>
        <begin position="222"/>
        <end position="260"/>
    </location>
</feature>
<comment type="caution">
    <text evidence="2">The sequence shown here is derived from an EMBL/GenBank/DDBJ whole genome shotgun (WGS) entry which is preliminary data.</text>
</comment>
<accession>A0AAN6VSS5</accession>
<reference evidence="2" key="1">
    <citation type="journal article" date="2023" name="Mol. Phylogenet. Evol.">
        <title>Genome-scale phylogeny and comparative genomics of the fungal order Sordariales.</title>
        <authorList>
            <person name="Hensen N."/>
            <person name="Bonometti L."/>
            <person name="Westerberg I."/>
            <person name="Brannstrom I.O."/>
            <person name="Guillou S."/>
            <person name="Cros-Aarteil S."/>
            <person name="Calhoun S."/>
            <person name="Haridas S."/>
            <person name="Kuo A."/>
            <person name="Mondo S."/>
            <person name="Pangilinan J."/>
            <person name="Riley R."/>
            <person name="LaButti K."/>
            <person name="Andreopoulos B."/>
            <person name="Lipzen A."/>
            <person name="Chen C."/>
            <person name="Yan M."/>
            <person name="Daum C."/>
            <person name="Ng V."/>
            <person name="Clum A."/>
            <person name="Steindorff A."/>
            <person name="Ohm R.A."/>
            <person name="Martin F."/>
            <person name="Silar P."/>
            <person name="Natvig D.O."/>
            <person name="Lalanne C."/>
            <person name="Gautier V."/>
            <person name="Ament-Velasquez S.L."/>
            <person name="Kruys A."/>
            <person name="Hutchinson M.I."/>
            <person name="Powell A.J."/>
            <person name="Barry K."/>
            <person name="Miller A.N."/>
            <person name="Grigoriev I.V."/>
            <person name="Debuchy R."/>
            <person name="Gladieux P."/>
            <person name="Hiltunen Thoren M."/>
            <person name="Johannesson H."/>
        </authorList>
    </citation>
    <scope>NUCLEOTIDE SEQUENCE</scope>
    <source>
        <strain evidence="2">CBS 538.74</strain>
    </source>
</reference>
<evidence type="ECO:0000313" key="2">
    <source>
        <dbReference type="EMBL" id="KAK4156597.1"/>
    </source>
</evidence>
<feature type="compositionally biased region" description="Basic and acidic residues" evidence="1">
    <location>
        <begin position="303"/>
        <end position="319"/>
    </location>
</feature>
<reference evidence="2" key="2">
    <citation type="submission" date="2023-05" db="EMBL/GenBank/DDBJ databases">
        <authorList>
            <consortium name="Lawrence Berkeley National Laboratory"/>
            <person name="Steindorff A."/>
            <person name="Hensen N."/>
            <person name="Bonometti L."/>
            <person name="Westerberg I."/>
            <person name="Brannstrom I.O."/>
            <person name="Guillou S."/>
            <person name="Cros-Aarteil S."/>
            <person name="Calhoun S."/>
            <person name="Haridas S."/>
            <person name="Kuo A."/>
            <person name="Mondo S."/>
            <person name="Pangilinan J."/>
            <person name="Riley R."/>
            <person name="Labutti K."/>
            <person name="Andreopoulos B."/>
            <person name="Lipzen A."/>
            <person name="Chen C."/>
            <person name="Yanf M."/>
            <person name="Daum C."/>
            <person name="Ng V."/>
            <person name="Clum A."/>
            <person name="Ohm R."/>
            <person name="Martin F."/>
            <person name="Silar P."/>
            <person name="Natvig D."/>
            <person name="Lalanne C."/>
            <person name="Gautier V."/>
            <person name="Ament-Velasquez S.L."/>
            <person name="Kruys A."/>
            <person name="Hutchinson M.I."/>
            <person name="Powell A.J."/>
            <person name="Barry K."/>
            <person name="Miller A.N."/>
            <person name="Grigoriev I.V."/>
            <person name="Debuchy R."/>
            <person name="Gladieux P."/>
            <person name="Thoren M.H."/>
            <person name="Johannesson H."/>
        </authorList>
    </citation>
    <scope>NUCLEOTIDE SEQUENCE</scope>
    <source>
        <strain evidence="2">CBS 538.74</strain>
    </source>
</reference>
<dbReference type="EMBL" id="MU856865">
    <property type="protein sequence ID" value="KAK4156597.1"/>
    <property type="molecule type" value="Genomic_DNA"/>
</dbReference>
<organism evidence="2 3">
    <name type="scientific">Chaetomidium leptoderma</name>
    <dbReference type="NCBI Taxonomy" id="669021"/>
    <lineage>
        <taxon>Eukaryota</taxon>
        <taxon>Fungi</taxon>
        <taxon>Dikarya</taxon>
        <taxon>Ascomycota</taxon>
        <taxon>Pezizomycotina</taxon>
        <taxon>Sordariomycetes</taxon>
        <taxon>Sordariomycetidae</taxon>
        <taxon>Sordariales</taxon>
        <taxon>Chaetomiaceae</taxon>
        <taxon>Chaetomidium</taxon>
    </lineage>
</organism>
<dbReference type="Proteomes" id="UP001302745">
    <property type="component" value="Unassembled WGS sequence"/>
</dbReference>
<feature type="compositionally biased region" description="Low complexity" evidence="1">
    <location>
        <begin position="244"/>
        <end position="260"/>
    </location>
</feature>